<feature type="region of interest" description="Disordered" evidence="8">
    <location>
        <begin position="270"/>
        <end position="317"/>
    </location>
</feature>
<evidence type="ECO:0000256" key="5">
    <source>
        <dbReference type="ARBA" id="ARBA00022737"/>
    </source>
</evidence>
<dbReference type="FunFam" id="2.60.120.1000:FF:000002">
    <property type="entry name" value="Collagen XI alpha 1 chain"/>
    <property type="match status" value="1"/>
</dbReference>
<dbReference type="FunFam" id="2.60.120.200:FF:000016">
    <property type="entry name" value="Collagen XI alpha 1 chain"/>
    <property type="match status" value="1"/>
</dbReference>
<organism evidence="10 11">
    <name type="scientific">Pygocentrus nattereri</name>
    <name type="common">Red-bellied piranha</name>
    <dbReference type="NCBI Taxonomy" id="42514"/>
    <lineage>
        <taxon>Eukaryota</taxon>
        <taxon>Metazoa</taxon>
        <taxon>Chordata</taxon>
        <taxon>Craniata</taxon>
        <taxon>Vertebrata</taxon>
        <taxon>Euteleostomi</taxon>
        <taxon>Actinopterygii</taxon>
        <taxon>Neopterygii</taxon>
        <taxon>Teleostei</taxon>
        <taxon>Ostariophysi</taxon>
        <taxon>Characiformes</taxon>
        <taxon>Characoidei</taxon>
        <taxon>Pygocentrus</taxon>
    </lineage>
</organism>
<accession>A0A3B4CG06</accession>
<feature type="compositionally biased region" description="Gly residues" evidence="8">
    <location>
        <begin position="853"/>
        <end position="862"/>
    </location>
</feature>
<evidence type="ECO:0000313" key="10">
    <source>
        <dbReference type="Ensembl" id="ENSPNAP00000010912.2"/>
    </source>
</evidence>
<feature type="domain" description="Fibrillar collagen NC1" evidence="9">
    <location>
        <begin position="1237"/>
        <end position="1465"/>
    </location>
</feature>
<feature type="region of interest" description="Disordered" evidence="8">
    <location>
        <begin position="686"/>
        <end position="820"/>
    </location>
</feature>
<evidence type="ECO:0000256" key="6">
    <source>
        <dbReference type="ARBA" id="ARBA00023119"/>
    </source>
</evidence>
<feature type="region of interest" description="Disordered" evidence="8">
    <location>
        <begin position="607"/>
        <end position="647"/>
    </location>
</feature>
<protein>
    <recommendedName>
        <fullName evidence="9">Fibrillar collagen NC1 domain-containing protein</fullName>
    </recommendedName>
</protein>
<dbReference type="OMA" id="KDDYWID"/>
<dbReference type="Proteomes" id="UP001501920">
    <property type="component" value="Chromosome 1"/>
</dbReference>
<dbReference type="PANTHER" id="PTHR24023">
    <property type="entry name" value="COLLAGEN ALPHA"/>
    <property type="match status" value="1"/>
</dbReference>
<dbReference type="PANTHER" id="PTHR24023:SF42">
    <property type="entry name" value="COLLAGEN ALPHA-1(XI) CHAIN"/>
    <property type="match status" value="1"/>
</dbReference>
<evidence type="ECO:0000256" key="4">
    <source>
        <dbReference type="ARBA" id="ARBA00022729"/>
    </source>
</evidence>
<feature type="region of interest" description="Disordered" evidence="8">
    <location>
        <begin position="1175"/>
        <end position="1214"/>
    </location>
</feature>
<dbReference type="GO" id="GO:0030198">
    <property type="term" value="P:extracellular matrix organization"/>
    <property type="evidence" value="ECO:0007669"/>
    <property type="project" value="TreeGrafter"/>
</dbReference>
<evidence type="ECO:0000259" key="9">
    <source>
        <dbReference type="PROSITE" id="PS51461"/>
    </source>
</evidence>
<name>A0A3B4CG06_PYGNA</name>
<dbReference type="GO" id="GO:0005581">
    <property type="term" value="C:collagen trimer"/>
    <property type="evidence" value="ECO:0007669"/>
    <property type="project" value="UniProtKB-KW"/>
</dbReference>
<evidence type="ECO:0000256" key="3">
    <source>
        <dbReference type="ARBA" id="ARBA00022530"/>
    </source>
</evidence>
<keyword evidence="11" id="KW-1185">Reference proteome</keyword>
<dbReference type="InterPro" id="IPR008160">
    <property type="entry name" value="Collagen"/>
</dbReference>
<dbReference type="GO" id="GO:0031012">
    <property type="term" value="C:extracellular matrix"/>
    <property type="evidence" value="ECO:0007669"/>
    <property type="project" value="TreeGrafter"/>
</dbReference>
<feature type="region of interest" description="Disordered" evidence="8">
    <location>
        <begin position="1135"/>
        <end position="1157"/>
    </location>
</feature>
<feature type="compositionally biased region" description="Polar residues" evidence="8">
    <location>
        <begin position="706"/>
        <end position="715"/>
    </location>
</feature>
<dbReference type="Ensembl" id="ENSPNAT00000017684.2">
    <property type="protein sequence ID" value="ENSPNAP00000010912.2"/>
    <property type="gene ID" value="ENSPNAG00000016686.2"/>
</dbReference>
<keyword evidence="5" id="KW-0677">Repeat</keyword>
<keyword evidence="4" id="KW-0732">Signal</keyword>
<dbReference type="SMART" id="SM00038">
    <property type="entry name" value="COLFI"/>
    <property type="match status" value="1"/>
</dbReference>
<reference evidence="10" key="3">
    <citation type="submission" date="2025-09" db="UniProtKB">
        <authorList>
            <consortium name="Ensembl"/>
        </authorList>
    </citation>
    <scope>IDENTIFICATION</scope>
</reference>
<feature type="region of interest" description="Disordered" evidence="8">
    <location>
        <begin position="847"/>
        <end position="985"/>
    </location>
</feature>
<dbReference type="InterPro" id="IPR000885">
    <property type="entry name" value="Fib_collagen_C"/>
</dbReference>
<sequence>MTWPCKIPDQNQLYYLERAVLVGVCEILTLLPSDLLCPANLINVLRSLELSDHMEGVSVEVGLCPRRKDSEGADMAFRIDKKIQLSAPTKQLFPDSAFPEDFSLMTTVRAKKNTQFFLLSMYDEHGVQQLGLELGRSPVFLYEDHKGQPTPDLYPIFKKINLADGKWHRIAYSVTGKSVTLYLDCKKVQTVELLRGDRPVVSTDGVTVFGTRLLDEEVFEGEIQQLLIVADPQAAADYCLRYIPDCDSSLPYSTQNYDPEEVSGFIHVEDTMQGDEPEAPKKRSKKDRKGKKNKKKRNRGKKGEKKESRKKRKEVETLEEGFLEVSTNLPEYLIRGVTHVASSPATEWPTAAVETPAITINQMDLIPEMPTHEPDSIMTLPTSLSDNPEDPTVALTALPQSPQTEERPVNKPEVEEYAKNVYSNTYDDLSVSTVTVATNISEYELIEYDDFKNGTESSELEYEEYEVDEDRYGPAKRERARTWNGQVGPSGNGAWVVFTAADLRRVTCFNTCTYKRVLYALTYSWILPFFLLFKGPEGRPGLAGADGIPGPPGTLLMLPFQYGGDSQKGPVVSAQEAQAQAILQQAKVRLALHQMILLRLRQGEDGFPGAKGDMGTDGDRGDIGPAGPRGEDGPEGPKGQSGPLGEAGPLGIAGEKVKKVAILFKYFFCYWMTLYDDVFWPQGARGGRGARGATGAPGAKVRHPSSGPQGLQGQNGEPGHKGPNGPPGKDGLPGHPGQRGEPGFQGKTGPPGPAGVVGPQGKTGETGPTGDRGHPGSPGPPGEQGLPGTAGKEGAKGDPGPAGIPGKSGPAGRHGFRGDRGIPGAMVTHLCSSDLVFREHLVIGATGERGPSGPAGGIGQHGRAGAVGPAGPAGEKGEPGEKGPIGPAGKDGEQGLVGLPGAAGPPGPPGEDGDKGETGGPGQKGSKGDKGDPGADGEPGPRGQQGMYGQKGDEGLRGFVGATGPTGLQGMPGPPGEKGESGHVGPLVTTLCSIVLHSINPGDKGDVGEKGDTGPPGASGPPGIRGQPGEDGSKGHPVSGGPGGEGLPGKTGPVGPQGHPGNPGPEGLRGIPGPAGEQGLNGPPGQTGPPGPMVRVPALLSHRSTAVSNEGHVGLIGLIGPPGDIGEKGDRGLPGNQGIPGPKGDIGVGGVPGPTGPPGPPGLSVSTDLPLYHGPPATMIEPLPIREGRRKRRRNSDRARGGARAAAAEEEQEEEMQLNMEDYLQADAPLEDAEGMEEVFASLNSMKMEVELMRKPLGTFESPARTCKELMMSQPEYKDGEYWIDPNQGCHKDSIKVFCNFTAEGETCLHPDKRIETVKLAAWNKEKPGDWYSHYRRGKQFSYIDADGLPVPVVQLTFLKLLSATGRQTFTYTCQNSAGWYSSESRSYQHALRFRASNDEEMTHAKTPFIMPLYDGCQTRKGQERTVLEINSPRSELLPVIDVSASDFGSNNQKFGFQLGPVCFNG</sequence>
<keyword evidence="7" id="KW-0379">Hydroxylation</keyword>
<dbReference type="PROSITE" id="PS51461">
    <property type="entry name" value="NC1_FIB"/>
    <property type="match status" value="1"/>
</dbReference>
<feature type="compositionally biased region" description="Low complexity" evidence="8">
    <location>
        <begin position="863"/>
        <end position="873"/>
    </location>
</feature>
<feature type="compositionally biased region" description="Basic and acidic residues" evidence="8">
    <location>
        <begin position="1003"/>
        <end position="1012"/>
    </location>
</feature>
<dbReference type="SMART" id="SM00210">
    <property type="entry name" value="TSPN"/>
    <property type="match status" value="1"/>
</dbReference>
<dbReference type="Pfam" id="PF01391">
    <property type="entry name" value="Collagen"/>
    <property type="match status" value="6"/>
</dbReference>
<dbReference type="InterPro" id="IPR048287">
    <property type="entry name" value="TSPN-like_N"/>
</dbReference>
<dbReference type="SUPFAM" id="SSF49899">
    <property type="entry name" value="Concanavalin A-like lectins/glucanases"/>
    <property type="match status" value="1"/>
</dbReference>
<feature type="region of interest" description="Disordered" evidence="8">
    <location>
        <begin position="999"/>
        <end position="1096"/>
    </location>
</feature>
<evidence type="ECO:0000256" key="1">
    <source>
        <dbReference type="ARBA" id="ARBA00004613"/>
    </source>
</evidence>
<dbReference type="InterPro" id="IPR050149">
    <property type="entry name" value="Collagen_superfamily"/>
</dbReference>
<feature type="compositionally biased region" description="Low complexity" evidence="8">
    <location>
        <begin position="721"/>
        <end position="730"/>
    </location>
</feature>
<keyword evidence="2" id="KW-0964">Secreted</keyword>
<dbReference type="GO" id="GO:0030020">
    <property type="term" value="F:extracellular matrix structural constituent conferring tensile strength"/>
    <property type="evidence" value="ECO:0007669"/>
    <property type="project" value="TreeGrafter"/>
</dbReference>
<evidence type="ECO:0000256" key="2">
    <source>
        <dbReference type="ARBA" id="ARBA00022525"/>
    </source>
</evidence>
<keyword evidence="6" id="KW-0176">Collagen</keyword>
<dbReference type="InterPro" id="IPR013320">
    <property type="entry name" value="ConA-like_dom_sf"/>
</dbReference>
<feature type="compositionally biased region" description="Basic residues" evidence="8">
    <location>
        <begin position="282"/>
        <end position="312"/>
    </location>
</feature>
<feature type="compositionally biased region" description="Gly residues" evidence="8">
    <location>
        <begin position="1038"/>
        <end position="1049"/>
    </location>
</feature>
<dbReference type="GeneTree" id="ENSGT00980000198702"/>
<evidence type="ECO:0000313" key="11">
    <source>
        <dbReference type="Proteomes" id="UP001501920"/>
    </source>
</evidence>
<comment type="subcellular location">
    <subcellularLocation>
        <location evidence="1">Secreted</location>
    </subcellularLocation>
</comment>
<reference evidence="10" key="2">
    <citation type="submission" date="2025-08" db="UniProtKB">
        <authorList>
            <consortium name="Ensembl"/>
        </authorList>
    </citation>
    <scope>IDENTIFICATION</scope>
</reference>
<dbReference type="GO" id="GO:0005615">
    <property type="term" value="C:extracellular space"/>
    <property type="evidence" value="ECO:0007669"/>
    <property type="project" value="TreeGrafter"/>
</dbReference>
<dbReference type="Gene3D" id="2.60.120.200">
    <property type="match status" value="1"/>
</dbReference>
<evidence type="ECO:0000256" key="7">
    <source>
        <dbReference type="ARBA" id="ARBA00023278"/>
    </source>
</evidence>
<dbReference type="Pfam" id="PF01410">
    <property type="entry name" value="COLFI"/>
    <property type="match status" value="1"/>
</dbReference>
<reference evidence="10 11" key="1">
    <citation type="submission" date="2020-10" db="EMBL/GenBank/DDBJ databases">
        <title>Pygocentrus nattereri (red-bellied piranha) genome, fPygNat1, primary haplotype.</title>
        <authorList>
            <person name="Myers G."/>
            <person name="Meyer A."/>
            <person name="Karagic N."/>
            <person name="Pippel M."/>
            <person name="Winkler S."/>
            <person name="Tracey A."/>
            <person name="Wood J."/>
            <person name="Formenti G."/>
            <person name="Howe K."/>
            <person name="Fedrigo O."/>
            <person name="Jarvis E.D."/>
        </authorList>
    </citation>
    <scope>NUCLEOTIDE SEQUENCE [LARGE SCALE GENOMIC DNA]</scope>
</reference>
<proteinExistence type="predicted"/>
<keyword evidence="3" id="KW-0272">Extracellular matrix</keyword>
<evidence type="ECO:0000256" key="8">
    <source>
        <dbReference type="SAM" id="MobiDB-lite"/>
    </source>
</evidence>
<dbReference type="Gene3D" id="2.60.120.1000">
    <property type="match status" value="1"/>
</dbReference>
<dbReference type="STRING" id="42514.ENSPNAP00000010912"/>
<feature type="compositionally biased region" description="Gly residues" evidence="8">
    <location>
        <begin position="1144"/>
        <end position="1153"/>
    </location>
</feature>